<feature type="region of interest" description="Disordered" evidence="1">
    <location>
        <begin position="323"/>
        <end position="398"/>
    </location>
</feature>
<evidence type="ECO:0000313" key="2">
    <source>
        <dbReference type="EMBL" id="AEY61397.1"/>
    </source>
</evidence>
<proteinExistence type="evidence at transcript level"/>
<feature type="region of interest" description="Disordered" evidence="1">
    <location>
        <begin position="1"/>
        <end position="21"/>
    </location>
</feature>
<protein>
    <submittedName>
        <fullName evidence="2">Uncharacterized protein</fullName>
    </submittedName>
</protein>
<organism evidence="2">
    <name type="scientific">Apis cerana</name>
    <name type="common">Indian honeybee</name>
    <dbReference type="NCBI Taxonomy" id="7461"/>
    <lineage>
        <taxon>Eukaryota</taxon>
        <taxon>Metazoa</taxon>
        <taxon>Ecdysozoa</taxon>
        <taxon>Arthropoda</taxon>
        <taxon>Hexapoda</taxon>
        <taxon>Insecta</taxon>
        <taxon>Pterygota</taxon>
        <taxon>Neoptera</taxon>
        <taxon>Endopterygota</taxon>
        <taxon>Hymenoptera</taxon>
        <taxon>Apocrita</taxon>
        <taxon>Aculeata</taxon>
        <taxon>Apoidea</taxon>
        <taxon>Anthophila</taxon>
        <taxon>Apidae</taxon>
        <taxon>Apis</taxon>
    </lineage>
</organism>
<name>V9IL41_APICE</name>
<feature type="compositionally biased region" description="Pro residues" evidence="1">
    <location>
        <begin position="261"/>
        <end position="274"/>
    </location>
</feature>
<dbReference type="AlphaFoldDB" id="V9IL41"/>
<dbReference type="EMBL" id="JR050962">
    <property type="protein sequence ID" value="AEY61397.1"/>
    <property type="molecule type" value="mRNA"/>
</dbReference>
<sequence>METQNRRYGNHQFPNESIPENESIARTHLNAPSIQEQYLLQQPHSILHSQQESHERTILDQPISEENPMEMVNRHLIGLPASEDDQAAEMMDRVLEKEDDVVRQQEYDQNSPYNDINGRPDTRWAESQVLPSRRSTSSSITSASSAEDHSIPPYKNVAGIPFPPCSMETTYYADSSYGTGPVSLFPPQSCAAPLPYPSPGPALFPPAFGAAFPGAQSLLPHVKPLEDSLNLQASPCTAAFTSSSHNMALTAAMVSPTKIVTPPPPPPPPPPQVTAPPTESIERTQQQLQTQVADSPSLPMNFLNTVAPENHTNDTVVESLQEALADSKSQHSGKKSPSKPTRTSARVTSLQGKSPGKSPRQDTQKSIPGARGRGRGTKKFGATFWLQRTRTWKRKRTR</sequence>
<feature type="compositionally biased region" description="Low complexity" evidence="1">
    <location>
        <begin position="132"/>
        <end position="145"/>
    </location>
</feature>
<feature type="region of interest" description="Disordered" evidence="1">
    <location>
        <begin position="103"/>
        <end position="151"/>
    </location>
</feature>
<feature type="region of interest" description="Disordered" evidence="1">
    <location>
        <begin position="257"/>
        <end position="284"/>
    </location>
</feature>
<accession>V9IL41</accession>
<evidence type="ECO:0000256" key="1">
    <source>
        <dbReference type="SAM" id="MobiDB-lite"/>
    </source>
</evidence>
<feature type="compositionally biased region" description="Polar residues" evidence="1">
    <location>
        <begin position="338"/>
        <end position="352"/>
    </location>
</feature>
<reference evidence="2" key="1">
    <citation type="submission" date="2011-11" db="EMBL/GenBank/DDBJ databases">
        <title>Decoding the brain transcriptome of the Eastern honeybee (Apis cerana) based on pyrosequencing.</title>
        <authorList>
            <person name="Sun L."/>
            <person name="Zheng H."/>
            <person name="Wang Y."/>
            <person name="Xie X."/>
            <person name="Zhu Y."/>
            <person name="Gu W."/>
            <person name="Wang S."/>
        </authorList>
    </citation>
    <scope>NUCLEOTIDE SEQUENCE</scope>
    <source>
        <tissue evidence="2">Brain</tissue>
    </source>
</reference>
<gene>
    <name evidence="2" type="ORF">ACCB12183</name>
</gene>
<feature type="compositionally biased region" description="Polar residues" evidence="1">
    <location>
        <begin position="1"/>
        <end position="20"/>
    </location>
</feature>